<dbReference type="AlphaFoldDB" id="A0A2J6RFV4"/>
<keyword evidence="2" id="KW-1185">Reference proteome</keyword>
<dbReference type="EMBL" id="KZ613949">
    <property type="protein sequence ID" value="PMD37396.1"/>
    <property type="molecule type" value="Genomic_DNA"/>
</dbReference>
<sequence>MKSEICSTASEGDDCPSTSSLLDECISRICTKCISSVVIADPASLQGQQEGAILVIKSNTICQSEEEDEVQPQVGDHVMVIRFEGAKQVIVRNLRGYLQTPVPWTNFFPVPYSGKCACLQGRCRCIYESEETFYERCPHDSDKTANLDLETADPDTRRGQSVGAVLTVKHNPCYPTDIGPILQTEIGDKVLVLRHFRKDSSQLSMVKGKNLRTGGEGLIGWKAFRALGARMMCGCTRAKCNCVYDDFEASMEHKERVGRAQIGECEAVSE</sequence>
<name>A0A2J6RFV4_HYAVF</name>
<protein>
    <submittedName>
        <fullName evidence="1">Uncharacterized protein</fullName>
    </submittedName>
</protein>
<dbReference type="OrthoDB" id="3556883at2759"/>
<reference evidence="1 2" key="1">
    <citation type="submission" date="2016-04" db="EMBL/GenBank/DDBJ databases">
        <title>A degradative enzymes factory behind the ericoid mycorrhizal symbiosis.</title>
        <authorList>
            <consortium name="DOE Joint Genome Institute"/>
            <person name="Martino E."/>
            <person name="Morin E."/>
            <person name="Grelet G."/>
            <person name="Kuo A."/>
            <person name="Kohler A."/>
            <person name="Daghino S."/>
            <person name="Barry K."/>
            <person name="Choi C."/>
            <person name="Cichocki N."/>
            <person name="Clum A."/>
            <person name="Copeland A."/>
            <person name="Hainaut M."/>
            <person name="Haridas S."/>
            <person name="Labutti K."/>
            <person name="Lindquist E."/>
            <person name="Lipzen A."/>
            <person name="Khouja H.-R."/>
            <person name="Murat C."/>
            <person name="Ohm R."/>
            <person name="Olson A."/>
            <person name="Spatafora J."/>
            <person name="Veneault-Fourrey C."/>
            <person name="Henrissat B."/>
            <person name="Grigoriev I."/>
            <person name="Martin F."/>
            <person name="Perotto S."/>
        </authorList>
    </citation>
    <scope>NUCLEOTIDE SEQUENCE [LARGE SCALE GENOMIC DNA]</scope>
    <source>
        <strain evidence="1 2">F</strain>
    </source>
</reference>
<organism evidence="1 2">
    <name type="scientific">Hyaloscypha variabilis (strain UAMH 11265 / GT02V1 / F)</name>
    <name type="common">Meliniomyces variabilis</name>
    <dbReference type="NCBI Taxonomy" id="1149755"/>
    <lineage>
        <taxon>Eukaryota</taxon>
        <taxon>Fungi</taxon>
        <taxon>Dikarya</taxon>
        <taxon>Ascomycota</taxon>
        <taxon>Pezizomycotina</taxon>
        <taxon>Leotiomycetes</taxon>
        <taxon>Helotiales</taxon>
        <taxon>Hyaloscyphaceae</taxon>
        <taxon>Hyaloscypha</taxon>
        <taxon>Hyaloscypha variabilis</taxon>
    </lineage>
</organism>
<gene>
    <name evidence="1" type="ORF">L207DRAFT_75470</name>
</gene>
<evidence type="ECO:0000313" key="1">
    <source>
        <dbReference type="EMBL" id="PMD37396.1"/>
    </source>
</evidence>
<evidence type="ECO:0000313" key="2">
    <source>
        <dbReference type="Proteomes" id="UP000235786"/>
    </source>
</evidence>
<accession>A0A2J6RFV4</accession>
<proteinExistence type="predicted"/>
<dbReference type="Proteomes" id="UP000235786">
    <property type="component" value="Unassembled WGS sequence"/>
</dbReference>